<dbReference type="PROSITE" id="PS51379">
    <property type="entry name" value="4FE4S_FER_2"/>
    <property type="match status" value="3"/>
</dbReference>
<dbReference type="InterPro" id="IPR006311">
    <property type="entry name" value="TAT_signal"/>
</dbReference>
<proteinExistence type="predicted"/>
<dbReference type="PANTHER" id="PTHR42783:SF3">
    <property type="entry name" value="GLUTAMATE SYNTHASE [NADPH] SMALL CHAIN-RELATED"/>
    <property type="match status" value="1"/>
</dbReference>
<evidence type="ECO:0000313" key="2">
    <source>
        <dbReference type="EMBL" id="QCK14625.1"/>
    </source>
</evidence>
<feature type="domain" description="4Fe-4S ferredoxin-type" evidence="1">
    <location>
        <begin position="880"/>
        <end position="909"/>
    </location>
</feature>
<feature type="domain" description="4Fe-4S ferredoxin-type" evidence="1">
    <location>
        <begin position="848"/>
        <end position="879"/>
    </location>
</feature>
<dbReference type="Proteomes" id="UP000298616">
    <property type="component" value="Chromosome"/>
</dbReference>
<dbReference type="AlphaFoldDB" id="A0A4D7JUW6"/>
<dbReference type="Pfam" id="PF13247">
    <property type="entry name" value="Fer4_11"/>
    <property type="match status" value="1"/>
</dbReference>
<dbReference type="GO" id="GO:0016491">
    <property type="term" value="F:oxidoreductase activity"/>
    <property type="evidence" value="ECO:0007669"/>
    <property type="project" value="InterPro"/>
</dbReference>
<dbReference type="InterPro" id="IPR030948">
    <property type="entry name" value="TAT_var_transloc_signal_dom"/>
</dbReference>
<dbReference type="Gene3D" id="3.40.228.10">
    <property type="entry name" value="Dimethylsulfoxide Reductase, domain 2"/>
    <property type="match status" value="1"/>
</dbReference>
<dbReference type="CDD" id="cd10551">
    <property type="entry name" value="PsrB"/>
    <property type="match status" value="1"/>
</dbReference>
<organism evidence="2 3">
    <name type="scientific">Mangrovivirga cuniculi</name>
    <dbReference type="NCBI Taxonomy" id="2715131"/>
    <lineage>
        <taxon>Bacteria</taxon>
        <taxon>Pseudomonadati</taxon>
        <taxon>Bacteroidota</taxon>
        <taxon>Cytophagia</taxon>
        <taxon>Cytophagales</taxon>
        <taxon>Mangrovivirgaceae</taxon>
        <taxon>Mangrovivirga</taxon>
    </lineage>
</organism>
<dbReference type="Gene3D" id="3.40.50.740">
    <property type="match status" value="2"/>
</dbReference>
<keyword evidence="3" id="KW-1185">Reference proteome</keyword>
<dbReference type="NCBIfam" id="TIGR04519">
    <property type="entry name" value="MoCo_extend_TAT"/>
    <property type="match status" value="1"/>
</dbReference>
<dbReference type="InterPro" id="IPR006656">
    <property type="entry name" value="Mopterin_OxRdtase"/>
</dbReference>
<dbReference type="Gene3D" id="3.30.70.20">
    <property type="match status" value="2"/>
</dbReference>
<dbReference type="CDD" id="cd02784">
    <property type="entry name" value="MopB_CT_PHLH"/>
    <property type="match status" value="1"/>
</dbReference>
<reference evidence="2 3" key="1">
    <citation type="submission" date="2018-04" db="EMBL/GenBank/DDBJ databases">
        <title>Complete genome uncultured novel isolate.</title>
        <authorList>
            <person name="Merlino G."/>
        </authorList>
    </citation>
    <scope>NUCLEOTIDE SEQUENCE [LARGE SCALE GENOMIC DNA]</scope>
    <source>
        <strain evidence="3">R1DC9</strain>
    </source>
</reference>
<evidence type="ECO:0000259" key="1">
    <source>
        <dbReference type="PROSITE" id="PS51379"/>
    </source>
</evidence>
<dbReference type="SUPFAM" id="SSF53706">
    <property type="entry name" value="Formate dehydrogenase/DMSO reductase, domains 1-3"/>
    <property type="match status" value="1"/>
</dbReference>
<sequence length="1046" mass="115232">MKKVNKTYWKGLEQLTNDTEFVKNAQNEFPEVPGEGEDAPSRSRRDFLKMMGFSIAAASLAACEAPIRKAIPYLNKPVDVDPGIPNYYASTYFNGGDVYSVVVKTREGRPIKLDGNKHGVSGGAITGQVEASVLNLYDTARLQNPKKGEADITWEKLDAEVKSKLSSIQASGGKIAVVSETVNSPSLKKALNKFADKYQNVEHVMYDPISEYGVMAAHKATFGVDAVPSYNLENADVIVSVASDFLGSRSNSGQFSKAYGKIRKVSKDNPEMARHYQFESNLSLTGANADYRTPIKPSQEGFVVGQLYNLLARKAGASPLSGVSGAEVANLEKAANDLWKAKGKSLVIAGSNDPDVQIVVNAINNLLTNYGSTINIDKPAYYRLGNDRKMNAFVNGLAKGEYSAVIFYNANPVYNHPKGNQIASALPKVDLSVSTNGTVDETSSLTQYIAPDHHFLEAWNDAEPMKGHFTLGQPAIRPLFKTRNAGESFLVWSGDNTSYYDFLRKNWQEGPFANQSESGDFDNFWNETLHKGVYTGNVEMAEVTEAVESDEDATSEAQTSTGFNANLAAVASNIKKNYKASSKNVELVLYTNGTGNGSMANNPWLQEMPDPITKATWDNYLTVSQSFARDNGLDMKEGQTVTATLKVGGQTMEVPVLIQPGQAKGTMGLALGYGRQKAGKVGNEVGVNAYPLLAVKNEFVSFNVTEGVSVEPTGNTYRIAQTQTHETVMERDSIIKEATLKQYKKDPKSVVDHPEFHTSEGLKRPEAITLWNGHDYNNHHWGLAIDLNSCTGCSACHIACQVENNIPVVGKEEVLNRREMHWIRIDRYYSSPESADSYDELENAADNPEVVFQPMMCQHCNNAPCETVCPVAATTHSTEGVNQMTYNRCIGTRYCANNCPYKVRRFNWFKYHDNKQFDKNTSMDNVLGKMVLNPDVTVRARGVMEKCSMCVQRIQAGKLQAKTEGRRPNDEDVTTACAAACPSDAIVFGDLKNEDSKIHNLLKIREVENDADGMEIGEERAYAVLEELRVDPNVFYFAKIRNKDEA</sequence>
<name>A0A4D7JUW6_9BACT</name>
<dbReference type="EMBL" id="CP028923">
    <property type="protein sequence ID" value="QCK14625.1"/>
    <property type="molecule type" value="Genomic_DNA"/>
</dbReference>
<dbReference type="Gene3D" id="3.30.2070.10">
    <property type="entry name" value="Formate dehydrogenase/DMSO reductase"/>
    <property type="match status" value="1"/>
</dbReference>
<accession>A0A4D7JUW6</accession>
<dbReference type="Pfam" id="PF00384">
    <property type="entry name" value="Molybdopterin"/>
    <property type="match status" value="1"/>
</dbReference>
<dbReference type="InterPro" id="IPR017896">
    <property type="entry name" value="4Fe4S_Fe-S-bd"/>
</dbReference>
<dbReference type="RefSeq" id="WP_137090211.1">
    <property type="nucleotide sequence ID" value="NZ_CP028923.1"/>
</dbReference>
<evidence type="ECO:0000313" key="3">
    <source>
        <dbReference type="Proteomes" id="UP000298616"/>
    </source>
</evidence>
<dbReference type="OrthoDB" id="9779457at2"/>
<feature type="domain" description="4Fe-4S ferredoxin-type" evidence="1">
    <location>
        <begin position="781"/>
        <end position="811"/>
    </location>
</feature>
<dbReference type="KEGG" id="fpf:DCC35_07645"/>
<dbReference type="PANTHER" id="PTHR42783">
    <property type="entry name" value="GLUTAMATE SYNTHASE [NADPH] SMALL CHAIN"/>
    <property type="match status" value="1"/>
</dbReference>
<gene>
    <name evidence="2" type="ORF">DCC35_07645</name>
</gene>
<protein>
    <submittedName>
        <fullName evidence="2">Molybdopterin oxidoreductase</fullName>
    </submittedName>
</protein>
<dbReference type="PROSITE" id="PS51318">
    <property type="entry name" value="TAT"/>
    <property type="match status" value="1"/>
</dbReference>
<dbReference type="SUPFAM" id="SSF54862">
    <property type="entry name" value="4Fe-4S ferredoxins"/>
    <property type="match status" value="1"/>
</dbReference>